<dbReference type="GO" id="GO:0006294">
    <property type="term" value="P:nucleotide-excision repair, preincision complex assembly"/>
    <property type="evidence" value="ECO:0007669"/>
    <property type="project" value="TreeGrafter"/>
</dbReference>
<evidence type="ECO:0000256" key="2">
    <source>
        <dbReference type="ARBA" id="ARBA00007470"/>
    </source>
</evidence>
<dbReference type="GO" id="GO:0000439">
    <property type="term" value="C:transcription factor TFIIH core complex"/>
    <property type="evidence" value="ECO:0007669"/>
    <property type="project" value="UniProtKB-UniRule"/>
</dbReference>
<proteinExistence type="inferred from homology"/>
<dbReference type="PANTHER" id="PTHR28580:SF1">
    <property type="entry name" value="GENERAL TRANSCRIPTION FACTOR IIH SUBUNIT 5"/>
    <property type="match status" value="1"/>
</dbReference>
<dbReference type="EMBL" id="SPRW01000009">
    <property type="protein sequence ID" value="TIC68413.1"/>
    <property type="molecule type" value="Genomic_DNA"/>
</dbReference>
<evidence type="ECO:0000256" key="8">
    <source>
        <dbReference type="RuleBase" id="RU368032"/>
    </source>
</evidence>
<dbReference type="Proteomes" id="UP000309601">
    <property type="component" value="Unassembled WGS sequence"/>
</dbReference>
<dbReference type="PANTHER" id="PTHR28580">
    <property type="entry name" value="GENERAL TRANSCRIPTION FACTOR IIH SUBUNIT 5"/>
    <property type="match status" value="1"/>
</dbReference>
<evidence type="ECO:0000313" key="14">
    <source>
        <dbReference type="Proteomes" id="UP000307169"/>
    </source>
</evidence>
<dbReference type="Proteomes" id="UP000305647">
    <property type="component" value="Unassembled WGS sequence"/>
</dbReference>
<keyword evidence="7 8" id="KW-0539">Nucleus</keyword>
<evidence type="ECO:0000256" key="6">
    <source>
        <dbReference type="ARBA" id="ARBA00023204"/>
    </source>
</evidence>
<evidence type="ECO:0000256" key="1">
    <source>
        <dbReference type="ARBA" id="ARBA00004123"/>
    </source>
</evidence>
<comment type="similarity">
    <text evidence="2 8">Belongs to the TFB5 family.</text>
</comment>
<evidence type="ECO:0000256" key="3">
    <source>
        <dbReference type="ARBA" id="ARBA00022763"/>
    </source>
</evidence>
<evidence type="ECO:0000313" key="16">
    <source>
        <dbReference type="Proteomes" id="UP000310685"/>
    </source>
</evidence>
<evidence type="ECO:0000313" key="13">
    <source>
        <dbReference type="Proteomes" id="UP000305647"/>
    </source>
</evidence>
<dbReference type="AlphaFoldDB" id="A0A4T0PZS2"/>
<sequence>MVKASKGESSRECKGSSDPAVKQIILNLNDKSKFIVQDLDLQHILVSPDSVQSIKYELENEVCRTVHRTSAV</sequence>
<evidence type="ECO:0000256" key="7">
    <source>
        <dbReference type="ARBA" id="ARBA00023242"/>
    </source>
</evidence>
<evidence type="ECO:0000313" key="10">
    <source>
        <dbReference type="EMBL" id="TIB98926.1"/>
    </source>
</evidence>
<dbReference type="SMART" id="SM01395">
    <property type="entry name" value="Tbf5"/>
    <property type="match status" value="1"/>
</dbReference>
<organism evidence="11 13">
    <name type="scientific">Wallemia mellicola</name>
    <dbReference type="NCBI Taxonomy" id="1708541"/>
    <lineage>
        <taxon>Eukaryota</taxon>
        <taxon>Fungi</taxon>
        <taxon>Dikarya</taxon>
        <taxon>Basidiomycota</taxon>
        <taxon>Wallemiomycotina</taxon>
        <taxon>Wallemiomycetes</taxon>
        <taxon>Wallemiales</taxon>
        <taxon>Wallemiaceae</taxon>
        <taxon>Wallemia</taxon>
    </lineage>
</organism>
<dbReference type="EMBL" id="SPRO01000002">
    <property type="protein sequence ID" value="TIC34309.1"/>
    <property type="molecule type" value="Genomic_DNA"/>
</dbReference>
<comment type="function">
    <text evidence="8">In NER, TFIIH acts by opening DNA around the lesion to allow the excision of the damaged oligonucleotide and its replacement by a new DNA fragment. In transcription, TFIIH has an essential role in transcription initiation. When the pre-initiation complex (PIC) has been established, TFIIH is required for promoter opening and promoter escape.</text>
</comment>
<protein>
    <recommendedName>
        <fullName evidence="8">General transcription and DNA repair factor IIH subunit TFB5</fullName>
    </recommendedName>
</protein>
<comment type="caution">
    <text evidence="11">The sequence shown here is derived from an EMBL/GenBank/DDBJ whole genome shotgun (WGS) entry which is preliminary data.</text>
</comment>
<evidence type="ECO:0000313" key="12">
    <source>
        <dbReference type="EMBL" id="TIC68413.1"/>
    </source>
</evidence>
<keyword evidence="6 8" id="KW-0234">DNA repair</keyword>
<dbReference type="EMBL" id="SPRH01000034">
    <property type="protein sequence ID" value="TIB98926.1"/>
    <property type="molecule type" value="Genomic_DNA"/>
</dbReference>
<dbReference type="SUPFAM" id="SSF142897">
    <property type="entry name" value="TFB5-like"/>
    <property type="match status" value="1"/>
</dbReference>
<accession>A0A4T0PZS2</accession>
<evidence type="ECO:0000313" key="11">
    <source>
        <dbReference type="EMBL" id="TIC34309.1"/>
    </source>
</evidence>
<gene>
    <name evidence="12" type="ORF">E3Q02_01244</name>
    <name evidence="11" type="ORF">E3Q10_00349</name>
    <name evidence="10" type="ORF">E3Q17_02815</name>
    <name evidence="9" type="ORF">E3Q22_01367</name>
</gene>
<dbReference type="Pfam" id="PF06331">
    <property type="entry name" value="Tfb5"/>
    <property type="match status" value="1"/>
</dbReference>
<evidence type="ECO:0000313" key="15">
    <source>
        <dbReference type="Proteomes" id="UP000309601"/>
    </source>
</evidence>
<comment type="subcellular location">
    <subcellularLocation>
        <location evidence="1 8">Nucleus</location>
    </subcellularLocation>
</comment>
<dbReference type="Proteomes" id="UP000307169">
    <property type="component" value="Unassembled WGS sequence"/>
</dbReference>
<name>A0A4T0PZS2_9BASI</name>
<keyword evidence="3 8" id="KW-0227">DNA damage</keyword>
<keyword evidence="4 8" id="KW-0805">Transcription regulation</keyword>
<dbReference type="EMBL" id="SPRC01000010">
    <property type="protein sequence ID" value="TIB81140.1"/>
    <property type="molecule type" value="Genomic_DNA"/>
</dbReference>
<dbReference type="InterPro" id="IPR035935">
    <property type="entry name" value="TFB5-like_sf"/>
</dbReference>
<dbReference type="InterPro" id="IPR009400">
    <property type="entry name" value="TFIIH_TTDA/Tfb5"/>
</dbReference>
<keyword evidence="5 8" id="KW-0804">Transcription</keyword>
<evidence type="ECO:0000256" key="4">
    <source>
        <dbReference type="ARBA" id="ARBA00023015"/>
    </source>
</evidence>
<evidence type="ECO:0000256" key="5">
    <source>
        <dbReference type="ARBA" id="ARBA00023163"/>
    </source>
</evidence>
<reference evidence="13 14" key="1">
    <citation type="submission" date="2019-03" db="EMBL/GenBank/DDBJ databases">
        <title>Sequencing 25 genomes of Wallemia mellicola.</title>
        <authorList>
            <person name="Gostincar C."/>
        </authorList>
    </citation>
    <scope>NUCLEOTIDE SEQUENCE [LARGE SCALE GENOMIC DNA]</scope>
    <source>
        <strain evidence="10 14">EXF-1262</strain>
        <strain evidence="12 15">EXF-1274</strain>
        <strain evidence="9 16">EXF-6152</strain>
        <strain evidence="11 13">EXF-8738</strain>
    </source>
</reference>
<dbReference type="GO" id="GO:0006367">
    <property type="term" value="P:transcription initiation at RNA polymerase II promoter"/>
    <property type="evidence" value="ECO:0007669"/>
    <property type="project" value="UniProtKB-UniRule"/>
</dbReference>
<dbReference type="Proteomes" id="UP000310685">
    <property type="component" value="Unassembled WGS sequence"/>
</dbReference>
<dbReference type="GO" id="GO:0005675">
    <property type="term" value="C:transcription factor TFIIH holo complex"/>
    <property type="evidence" value="ECO:0007669"/>
    <property type="project" value="TreeGrafter"/>
</dbReference>
<comment type="subunit">
    <text evidence="8">Component of the 7-subunit TFIIH core complex.</text>
</comment>
<evidence type="ECO:0000313" key="9">
    <source>
        <dbReference type="EMBL" id="TIB81140.1"/>
    </source>
</evidence>
<dbReference type="Gene3D" id="3.30.70.1220">
    <property type="entry name" value="TFB5-like"/>
    <property type="match status" value="1"/>
</dbReference>